<evidence type="ECO:0000313" key="2">
    <source>
        <dbReference type="Proteomes" id="UP001207468"/>
    </source>
</evidence>
<dbReference type="Proteomes" id="UP001207468">
    <property type="component" value="Unassembled WGS sequence"/>
</dbReference>
<accession>A0ACC0TQM2</accession>
<protein>
    <submittedName>
        <fullName evidence="1">Uncharacterized protein</fullName>
    </submittedName>
</protein>
<organism evidence="1 2">
    <name type="scientific">Russula earlei</name>
    <dbReference type="NCBI Taxonomy" id="71964"/>
    <lineage>
        <taxon>Eukaryota</taxon>
        <taxon>Fungi</taxon>
        <taxon>Dikarya</taxon>
        <taxon>Basidiomycota</taxon>
        <taxon>Agaricomycotina</taxon>
        <taxon>Agaricomycetes</taxon>
        <taxon>Russulales</taxon>
        <taxon>Russulaceae</taxon>
        <taxon>Russula</taxon>
    </lineage>
</organism>
<sequence>MANWKSFSALVAELLTLVKVVHFMGGMYIWEFLISLRFEYDVLTGKRKFRPSFLIYLGARLFPIVTLITCFVWQDANFRPHCQILASFAFVSSYVGGLFASALIILRIVAIWERNKIVIVITSVSWLANVGACIRCAATLRASWDETIQSCRVLDVVGTRYNVVFIFISDFVLLALMLTGLLRWDNRRKGGIWHLLFTQGLAWVAAFMLAEIPPLVLNFMNLNYAMDLIFQYPGLTIISIGSTRIYRGLSDHLVQTTAIIHSNKVGQTCPSAIGSFRARPVSTSDNLTTRPGDTQGVIDLIVHSARDRSDNVQKQVAVDGDEKV</sequence>
<gene>
    <name evidence="1" type="ORF">F5148DRAFT_1271041</name>
</gene>
<name>A0ACC0TQM2_9AGAM</name>
<comment type="caution">
    <text evidence="1">The sequence shown here is derived from an EMBL/GenBank/DDBJ whole genome shotgun (WGS) entry which is preliminary data.</text>
</comment>
<reference evidence="1" key="1">
    <citation type="submission" date="2021-03" db="EMBL/GenBank/DDBJ databases">
        <title>Evolutionary priming and transition to the ectomycorrhizal habit in an iconic lineage of mushroom-forming fungi: is preadaptation a requirement?</title>
        <authorList>
            <consortium name="DOE Joint Genome Institute"/>
            <person name="Looney B.P."/>
            <person name="Miyauchi S."/>
            <person name="Morin E."/>
            <person name="Drula E."/>
            <person name="Courty P.E."/>
            <person name="Chicoki N."/>
            <person name="Fauchery L."/>
            <person name="Kohler A."/>
            <person name="Kuo A."/>
            <person name="LaButti K."/>
            <person name="Pangilinan J."/>
            <person name="Lipzen A."/>
            <person name="Riley R."/>
            <person name="Andreopoulos W."/>
            <person name="He G."/>
            <person name="Johnson J."/>
            <person name="Barry K.W."/>
            <person name="Grigoriev I.V."/>
            <person name="Nagy L."/>
            <person name="Hibbett D."/>
            <person name="Henrissat B."/>
            <person name="Matheny P.B."/>
            <person name="Labbe J."/>
            <person name="Martin A.F."/>
        </authorList>
    </citation>
    <scope>NUCLEOTIDE SEQUENCE</scope>
    <source>
        <strain evidence="1">BPL698</strain>
    </source>
</reference>
<proteinExistence type="predicted"/>
<evidence type="ECO:0000313" key="1">
    <source>
        <dbReference type="EMBL" id="KAI9431677.1"/>
    </source>
</evidence>
<dbReference type="EMBL" id="JAGFNK010001412">
    <property type="protein sequence ID" value="KAI9431677.1"/>
    <property type="molecule type" value="Genomic_DNA"/>
</dbReference>
<keyword evidence="2" id="KW-1185">Reference proteome</keyword>